<accession>A0ACB8BNE0</accession>
<keyword evidence="2" id="KW-1185">Reference proteome</keyword>
<protein>
    <submittedName>
        <fullName evidence="1">Uncharacterized protein</fullName>
    </submittedName>
</protein>
<dbReference type="Proteomes" id="UP000790709">
    <property type="component" value="Unassembled WGS sequence"/>
</dbReference>
<proteinExistence type="predicted"/>
<gene>
    <name evidence="1" type="ORF">BV22DRAFT_1103930</name>
</gene>
<reference evidence="1" key="1">
    <citation type="journal article" date="2021" name="New Phytol.">
        <title>Evolutionary innovations through gain and loss of genes in the ectomycorrhizal Boletales.</title>
        <authorList>
            <person name="Wu G."/>
            <person name="Miyauchi S."/>
            <person name="Morin E."/>
            <person name="Kuo A."/>
            <person name="Drula E."/>
            <person name="Varga T."/>
            <person name="Kohler A."/>
            <person name="Feng B."/>
            <person name="Cao Y."/>
            <person name="Lipzen A."/>
            <person name="Daum C."/>
            <person name="Hundley H."/>
            <person name="Pangilinan J."/>
            <person name="Johnson J."/>
            <person name="Barry K."/>
            <person name="LaButti K."/>
            <person name="Ng V."/>
            <person name="Ahrendt S."/>
            <person name="Min B."/>
            <person name="Choi I.G."/>
            <person name="Park H."/>
            <person name="Plett J.M."/>
            <person name="Magnuson J."/>
            <person name="Spatafora J.W."/>
            <person name="Nagy L.G."/>
            <person name="Henrissat B."/>
            <person name="Grigoriev I.V."/>
            <person name="Yang Z.L."/>
            <person name="Xu J."/>
            <person name="Martin F.M."/>
        </authorList>
    </citation>
    <scope>NUCLEOTIDE SEQUENCE</scope>
    <source>
        <strain evidence="1">KUC20120723A-06</strain>
    </source>
</reference>
<dbReference type="EMBL" id="MU266372">
    <property type="protein sequence ID" value="KAH7927102.1"/>
    <property type="molecule type" value="Genomic_DNA"/>
</dbReference>
<sequence length="616" mass="70020">MDLKALVGALRDHEFSSLLDTPLVDVLNFFRLCCIALPAIQRRVVDIHQAPTDLPVDVLLLLSAIFARDVTFVRDFWNVLRTAVWVHGEVFPTEHEIKDDHVSTLTDPVTHKATLFTLRDGAIPVHSTSTYCRKCHHRYHHNYRVHKSSSERLYYGGVPRVIQAAQHFFLESSLLELFAVAKVFGWLSSMNCARVYNEALAVRHSYILNNKLAFSSIYESHLDETLTWPCSLRLRDADVLNGFFLYSLLLDKAERGSLLILPHDAGSQKLRIEPALMERNKEMEGIGQEAYPHACGLCFIVFEDDDGRKMKIQPAVCDGNTIGHPCCAVHDCKIPLITNNHRFCADHAHLRFVCAVEGCSVNAAPGFRTCDGAEHRACELAYFRPAKALFQLRAKLKKAGISIPSDSVPSGEGADDEEVIIECDGKADEGNQKLRARFGRRRTHNEQLIMRPCGVILSRATFFGSEAISSVNDFAKATFPTPGSTPEYFVFDNNCKLRAHQDKIKDTHFSQTGMPVDVFHFKSKHKETDLYCQRQCNPAAFPELIQDGKWRFNTSVCEQTNVWLGGYQAILRDMGVYRFNFYLDEMIKRRNRYVISELRRKGHEPWKIHIDALFRG</sequence>
<organism evidence="1 2">
    <name type="scientific">Leucogyrophana mollusca</name>
    <dbReference type="NCBI Taxonomy" id="85980"/>
    <lineage>
        <taxon>Eukaryota</taxon>
        <taxon>Fungi</taxon>
        <taxon>Dikarya</taxon>
        <taxon>Basidiomycota</taxon>
        <taxon>Agaricomycotina</taxon>
        <taxon>Agaricomycetes</taxon>
        <taxon>Agaricomycetidae</taxon>
        <taxon>Boletales</taxon>
        <taxon>Boletales incertae sedis</taxon>
        <taxon>Leucogyrophana</taxon>
    </lineage>
</organism>
<name>A0ACB8BNE0_9AGAM</name>
<evidence type="ECO:0000313" key="1">
    <source>
        <dbReference type="EMBL" id="KAH7927102.1"/>
    </source>
</evidence>
<evidence type="ECO:0000313" key="2">
    <source>
        <dbReference type="Proteomes" id="UP000790709"/>
    </source>
</evidence>
<comment type="caution">
    <text evidence="1">The sequence shown here is derived from an EMBL/GenBank/DDBJ whole genome shotgun (WGS) entry which is preliminary data.</text>
</comment>